<dbReference type="SMART" id="SM00871">
    <property type="entry name" value="AraC_E_bind"/>
    <property type="match status" value="1"/>
</dbReference>
<dbReference type="Proteomes" id="UP000629963">
    <property type="component" value="Unassembled WGS sequence"/>
</dbReference>
<name>A0ABR7J8T7_9FLAO</name>
<dbReference type="Pfam" id="PF06445">
    <property type="entry name" value="GyrI-like"/>
    <property type="match status" value="1"/>
</dbReference>
<evidence type="ECO:0000313" key="2">
    <source>
        <dbReference type="EMBL" id="MBC5841946.1"/>
    </source>
</evidence>
<organism evidence="2 3">
    <name type="scientific">Flavobacterium kayseriense</name>
    <dbReference type="NCBI Taxonomy" id="2764714"/>
    <lineage>
        <taxon>Bacteria</taxon>
        <taxon>Pseudomonadati</taxon>
        <taxon>Bacteroidota</taxon>
        <taxon>Flavobacteriia</taxon>
        <taxon>Flavobacteriales</taxon>
        <taxon>Flavobacteriaceae</taxon>
        <taxon>Flavobacterium</taxon>
    </lineage>
</organism>
<evidence type="ECO:0000313" key="3">
    <source>
        <dbReference type="Proteomes" id="UP000629963"/>
    </source>
</evidence>
<comment type="caution">
    <text evidence="2">The sequence shown here is derived from an EMBL/GenBank/DDBJ whole genome shotgun (WGS) entry which is preliminary data.</text>
</comment>
<keyword evidence="3" id="KW-1185">Reference proteome</keyword>
<accession>A0ABR7J8T7</accession>
<dbReference type="Gene3D" id="3.20.80.10">
    <property type="entry name" value="Regulatory factor, effector binding domain"/>
    <property type="match status" value="1"/>
</dbReference>
<dbReference type="EMBL" id="JACRUJ010000003">
    <property type="protein sequence ID" value="MBC5841946.1"/>
    <property type="molecule type" value="Genomic_DNA"/>
</dbReference>
<dbReference type="InterPro" id="IPR010499">
    <property type="entry name" value="AraC_E-bd"/>
</dbReference>
<evidence type="ECO:0000259" key="1">
    <source>
        <dbReference type="SMART" id="SM00871"/>
    </source>
</evidence>
<protein>
    <submittedName>
        <fullName evidence="2">GyrI-like domain-containing protein</fullName>
    </submittedName>
</protein>
<gene>
    <name evidence="2" type="ORF">H8R23_11055</name>
</gene>
<dbReference type="InterPro" id="IPR029442">
    <property type="entry name" value="GyrI-like"/>
</dbReference>
<dbReference type="InterPro" id="IPR011256">
    <property type="entry name" value="Reg_factor_effector_dom_sf"/>
</dbReference>
<feature type="domain" description="AraC effector-binding" evidence="1">
    <location>
        <begin position="5"/>
        <end position="142"/>
    </location>
</feature>
<sequence>MHAIMSYTNYDAAMVWQRFMPRRKEVSHTPNMDLYSIQVFSKSYWEQFNPSATFTKWVGVPVSQVDRVPFDMDVMIIPAGLYAVFTFVGNEQMAPAFFEKIYGEWLPNSIYGLDDRPHFEILGTKYKRSDPTSEETVWIPIKLKNNVL</sequence>
<dbReference type="SUPFAM" id="SSF55136">
    <property type="entry name" value="Probable bacterial effector-binding domain"/>
    <property type="match status" value="1"/>
</dbReference>
<proteinExistence type="predicted"/>
<reference evidence="2 3" key="1">
    <citation type="submission" date="2020-08" db="EMBL/GenBank/DDBJ databases">
        <title>Description of novel Flavobacterium F-380 isolate.</title>
        <authorList>
            <person name="Saticioglu I.B."/>
            <person name="Duman M."/>
            <person name="Altun S."/>
        </authorList>
    </citation>
    <scope>NUCLEOTIDE SEQUENCE [LARGE SCALE GENOMIC DNA]</scope>
    <source>
        <strain evidence="2 3">F-380</strain>
    </source>
</reference>